<gene>
    <name evidence="4" type="ORF">DARMORV10_A09P59760.1</name>
</gene>
<evidence type="ECO:0000313" key="4">
    <source>
        <dbReference type="EMBL" id="CAF2050250.1"/>
    </source>
</evidence>
<dbReference type="SMART" id="SM00271">
    <property type="entry name" value="DnaJ"/>
    <property type="match status" value="1"/>
</dbReference>
<organism evidence="4">
    <name type="scientific">Brassica napus</name>
    <name type="common">Rape</name>
    <dbReference type="NCBI Taxonomy" id="3708"/>
    <lineage>
        <taxon>Eukaryota</taxon>
        <taxon>Viridiplantae</taxon>
        <taxon>Streptophyta</taxon>
        <taxon>Embryophyta</taxon>
        <taxon>Tracheophyta</taxon>
        <taxon>Spermatophyta</taxon>
        <taxon>Magnoliopsida</taxon>
        <taxon>eudicotyledons</taxon>
        <taxon>Gunneridae</taxon>
        <taxon>Pentapetalae</taxon>
        <taxon>rosids</taxon>
        <taxon>malvids</taxon>
        <taxon>Brassicales</taxon>
        <taxon>Brassicaceae</taxon>
        <taxon>Brassiceae</taxon>
        <taxon>Brassica</taxon>
    </lineage>
</organism>
<dbReference type="Pfam" id="PF00226">
    <property type="entry name" value="DnaJ"/>
    <property type="match status" value="1"/>
</dbReference>
<feature type="transmembrane region" description="Helical" evidence="2">
    <location>
        <begin position="16"/>
        <end position="37"/>
    </location>
</feature>
<dbReference type="SUPFAM" id="SSF46565">
    <property type="entry name" value="Chaperone J-domain"/>
    <property type="match status" value="1"/>
</dbReference>
<dbReference type="Proteomes" id="UP001295469">
    <property type="component" value="Chromosome A09"/>
</dbReference>
<evidence type="ECO:0000256" key="1">
    <source>
        <dbReference type="SAM" id="MobiDB-lite"/>
    </source>
</evidence>
<protein>
    <submittedName>
        <fullName evidence="4">(rape) hypothetical protein</fullName>
    </submittedName>
</protein>
<dbReference type="CDD" id="cd06257">
    <property type="entry name" value="DnaJ"/>
    <property type="match status" value="1"/>
</dbReference>
<dbReference type="PROSITE" id="PS00636">
    <property type="entry name" value="DNAJ_1"/>
    <property type="match status" value="1"/>
</dbReference>
<name>A0A816PLJ3_BRANA</name>
<dbReference type="AlphaFoldDB" id="A0A816PLJ3"/>
<feature type="compositionally biased region" description="Low complexity" evidence="1">
    <location>
        <begin position="665"/>
        <end position="677"/>
    </location>
</feature>
<evidence type="ECO:0000259" key="3">
    <source>
        <dbReference type="PROSITE" id="PS50076"/>
    </source>
</evidence>
<sequence>MAKESPSSSSSMPSVLRAYAAPIFIFVLAMFFQLFLLPRSFPTSHYDVLGVKTYGSEDDVREAYEAIASKWNSDSGDARPADFIKIQYAYELLTNPVWKRDYDLYGIDESLHIIEELEKQYSVEDFAKIKTPLLEAVSYEPEHEGFMAITSQDFASKFQDSKPWLIQLYSSGSNSSAQFSMAWRRIVDLLDGVANHAMVELGDVRLVTYLAEKKTTGQVLFRNGLPSIVAFPPQCKTADCLIRFEGELSTDAITDWFATTVLELPRVFYHTKETLVPKFLAKVPPNKVRVILFSQTGERATPSVRQAAKDYWNFASLTYVLWREEDASFWWNALEVESAPAMVIMKDPGLKPVVYHGSGNRTWFLDILEQNKQLQLPQLSSTTSMELGCDARGYSRAGFETATWYCAVLVGRQSTELNKMRETMCRVQDALSNHDESDEASKDPSAASAHKNKRLTLAWLDGEVQSKYCFFYVQSETSYDTCGTRKSPIDVPRILIIRYHRNATESANVEKKSSNWPKTVWESEADDVDPAAQLVVSYDGPAETPEIIKWLSKMVEDGDSKNLPFYVSNHCFAILYMFLYNISLLIFHFHLQRAKTPELVPESAEPMRSGVPKSVKATQALLRLWNRIKDYLEDPRMGPTLLLGALLSAGSVWWTRSRATQQPVQTTQQSSTNQSDNNTEEEEKKKERKREQRRRNAKGEEAPASITDNEPKDAVQILSSGSDSD</sequence>
<keyword evidence="2" id="KW-0812">Transmembrane</keyword>
<dbReference type="InterPro" id="IPR036869">
    <property type="entry name" value="J_dom_sf"/>
</dbReference>
<dbReference type="InterPro" id="IPR001623">
    <property type="entry name" value="DnaJ_domain"/>
</dbReference>
<evidence type="ECO:0000256" key="2">
    <source>
        <dbReference type="SAM" id="Phobius"/>
    </source>
</evidence>
<dbReference type="Gene3D" id="1.10.287.110">
    <property type="entry name" value="DnaJ domain"/>
    <property type="match status" value="1"/>
</dbReference>
<dbReference type="EMBL" id="HG994363">
    <property type="protein sequence ID" value="CAF2050250.1"/>
    <property type="molecule type" value="Genomic_DNA"/>
</dbReference>
<feature type="compositionally biased region" description="Basic residues" evidence="1">
    <location>
        <begin position="686"/>
        <end position="696"/>
    </location>
</feature>
<accession>A0A816PLJ3</accession>
<feature type="domain" description="J" evidence="3">
    <location>
        <begin position="44"/>
        <end position="106"/>
    </location>
</feature>
<reference evidence="4" key="1">
    <citation type="submission" date="2021-01" db="EMBL/GenBank/DDBJ databases">
        <authorList>
            <consortium name="Genoscope - CEA"/>
            <person name="William W."/>
        </authorList>
    </citation>
    <scope>NUCLEOTIDE SEQUENCE</scope>
</reference>
<dbReference type="PANTHER" id="PTHR44303">
    <property type="entry name" value="DNAJ HOMOLOG SUBFAMILY C MEMBER 16"/>
    <property type="match status" value="1"/>
</dbReference>
<dbReference type="PANTHER" id="PTHR44303:SF2">
    <property type="entry name" value="DNAJ HOMOLOG SUBFAMILY C MEMBER 16"/>
    <property type="match status" value="1"/>
</dbReference>
<keyword evidence="2" id="KW-0472">Membrane</keyword>
<proteinExistence type="predicted"/>
<feature type="region of interest" description="Disordered" evidence="1">
    <location>
        <begin position="660"/>
        <end position="725"/>
    </location>
</feature>
<keyword evidence="2" id="KW-1133">Transmembrane helix</keyword>
<dbReference type="PROSITE" id="PS50076">
    <property type="entry name" value="DNAJ_2"/>
    <property type="match status" value="1"/>
</dbReference>
<dbReference type="InterPro" id="IPR018253">
    <property type="entry name" value="DnaJ_domain_CS"/>
</dbReference>
<dbReference type="InterPro" id="IPR052448">
    <property type="entry name" value="DnaJ_C16_autophagy_reg"/>
</dbReference>